<dbReference type="Proteomes" id="UP000240212">
    <property type="component" value="Unassembled WGS sequence"/>
</dbReference>
<evidence type="ECO:0000259" key="7">
    <source>
        <dbReference type="PROSITE" id="PS50850"/>
    </source>
</evidence>
<dbReference type="STRING" id="1388748.GCA_000463155_02594"/>
<organism evidence="8 9">
    <name type="scientific">Siccibacter turicensis</name>
    <dbReference type="NCBI Taxonomy" id="357233"/>
    <lineage>
        <taxon>Bacteria</taxon>
        <taxon>Pseudomonadati</taxon>
        <taxon>Pseudomonadota</taxon>
        <taxon>Gammaproteobacteria</taxon>
        <taxon>Enterobacterales</taxon>
        <taxon>Enterobacteriaceae</taxon>
        <taxon>Siccibacter</taxon>
    </lineage>
</organism>
<reference evidence="8 9" key="1">
    <citation type="submission" date="2018-03" db="EMBL/GenBank/DDBJ databases">
        <title>Draft genome sequence of the first documented clinical Siccibacter turicensis isolate in Austria.</title>
        <authorList>
            <person name="Lepuschitz S."/>
            <person name="Pekard-Amenitsch S."/>
            <person name="Haunold R."/>
            <person name="Schill S."/>
            <person name="Mach R."/>
            <person name="Allerberger F."/>
            <person name="Ruppitsch W."/>
            <person name="Forsythe S.J."/>
        </authorList>
    </citation>
    <scope>NUCLEOTIDE SEQUENCE [LARGE SCALE GENOMIC DNA]</scope>
    <source>
        <strain evidence="8 9">6100069499-17</strain>
    </source>
</reference>
<feature type="transmembrane region" description="Helical" evidence="6">
    <location>
        <begin position="319"/>
        <end position="342"/>
    </location>
</feature>
<feature type="transmembrane region" description="Helical" evidence="6">
    <location>
        <begin position="348"/>
        <end position="369"/>
    </location>
</feature>
<dbReference type="OrthoDB" id="2957247at2"/>
<sequence>MKPTVALAISGFALIAVTYGLARFAWGLMLPDITRDIPFTPRVAGIIAACSFVAYCLASLGAAPLTQRIGPRYTACVASLCATLGLVLLAIATAPWLLAAGLFIAGLSAGLASPALAAAVSRVISPDKQPQINTLINAGTGAGIILSVPILMLLPGGWRAACVAFAVCALACLYPALRYLPGRGEDDSRAPAAGGVQLRKRGRLLTVAFISGVASAAWWSFGPDVLRQHVKVDAQAASMLWLVSGGAGIVGAFTGPLADRIGLNRVYRISQLCMGVPLLALAFGEGFSPWLIPAVALCGAGYITLSGVLLVYGAAASEVPAAGVAAVFLLLAAGQVAGAMLFGAAYAGLGATTGLTLFCALSLLMALLLPGRTTTKS</sequence>
<comment type="caution">
    <text evidence="8">The sequence shown here is derived from an EMBL/GenBank/DDBJ whole genome shotgun (WGS) entry which is preliminary data.</text>
</comment>
<proteinExistence type="predicted"/>
<dbReference type="InterPro" id="IPR011701">
    <property type="entry name" value="MFS"/>
</dbReference>
<dbReference type="GO" id="GO:0022857">
    <property type="term" value="F:transmembrane transporter activity"/>
    <property type="evidence" value="ECO:0007669"/>
    <property type="project" value="InterPro"/>
</dbReference>
<dbReference type="InterPro" id="IPR020846">
    <property type="entry name" value="MFS_dom"/>
</dbReference>
<dbReference type="InterPro" id="IPR050189">
    <property type="entry name" value="MFS_Efflux_Transporters"/>
</dbReference>
<dbReference type="GO" id="GO:0005886">
    <property type="term" value="C:plasma membrane"/>
    <property type="evidence" value="ECO:0007669"/>
    <property type="project" value="UniProtKB-SubCell"/>
</dbReference>
<keyword evidence="3 6" id="KW-0812">Transmembrane</keyword>
<gene>
    <name evidence="8" type="ORF">C7G83_08100</name>
</gene>
<evidence type="ECO:0000256" key="2">
    <source>
        <dbReference type="ARBA" id="ARBA00022475"/>
    </source>
</evidence>
<feature type="transmembrane region" description="Helical" evidence="6">
    <location>
        <begin position="98"/>
        <end position="120"/>
    </location>
</feature>
<name>A0A2P8VKQ5_9ENTR</name>
<evidence type="ECO:0000256" key="3">
    <source>
        <dbReference type="ARBA" id="ARBA00022692"/>
    </source>
</evidence>
<dbReference type="EMBL" id="PYEP01000003">
    <property type="protein sequence ID" value="PSN08134.1"/>
    <property type="molecule type" value="Genomic_DNA"/>
</dbReference>
<accession>A0A2P8VKQ5</accession>
<evidence type="ECO:0000256" key="4">
    <source>
        <dbReference type="ARBA" id="ARBA00022989"/>
    </source>
</evidence>
<feature type="transmembrane region" description="Helical" evidence="6">
    <location>
        <begin position="44"/>
        <end position="66"/>
    </location>
</feature>
<keyword evidence="5 6" id="KW-0472">Membrane</keyword>
<keyword evidence="2" id="KW-1003">Cell membrane</keyword>
<dbReference type="InterPro" id="IPR036259">
    <property type="entry name" value="MFS_trans_sf"/>
</dbReference>
<evidence type="ECO:0000256" key="5">
    <source>
        <dbReference type="ARBA" id="ARBA00023136"/>
    </source>
</evidence>
<feature type="transmembrane region" description="Helical" evidence="6">
    <location>
        <begin position="266"/>
        <end position="284"/>
    </location>
</feature>
<feature type="transmembrane region" description="Helical" evidence="6">
    <location>
        <begin position="204"/>
        <end position="222"/>
    </location>
</feature>
<feature type="transmembrane region" description="Helical" evidence="6">
    <location>
        <begin position="73"/>
        <end position="92"/>
    </location>
</feature>
<evidence type="ECO:0000256" key="6">
    <source>
        <dbReference type="SAM" id="Phobius"/>
    </source>
</evidence>
<feature type="transmembrane region" description="Helical" evidence="6">
    <location>
        <begin position="234"/>
        <end position="254"/>
    </location>
</feature>
<protein>
    <submittedName>
        <fullName evidence="8">MFS transporter</fullName>
    </submittedName>
</protein>
<dbReference type="Pfam" id="PF07690">
    <property type="entry name" value="MFS_1"/>
    <property type="match status" value="1"/>
</dbReference>
<feature type="transmembrane region" description="Helical" evidence="6">
    <location>
        <begin position="158"/>
        <end position="177"/>
    </location>
</feature>
<evidence type="ECO:0000313" key="8">
    <source>
        <dbReference type="EMBL" id="PSN08134.1"/>
    </source>
</evidence>
<dbReference type="AlphaFoldDB" id="A0A2P8VKQ5"/>
<keyword evidence="4 6" id="KW-1133">Transmembrane helix</keyword>
<feature type="domain" description="Major facilitator superfamily (MFS) profile" evidence="7">
    <location>
        <begin position="4"/>
        <end position="374"/>
    </location>
</feature>
<comment type="subcellular location">
    <subcellularLocation>
        <location evidence="1">Cell membrane</location>
        <topology evidence="1">Multi-pass membrane protein</topology>
    </subcellularLocation>
</comment>
<dbReference type="SUPFAM" id="SSF103473">
    <property type="entry name" value="MFS general substrate transporter"/>
    <property type="match status" value="1"/>
</dbReference>
<feature type="transmembrane region" description="Helical" evidence="6">
    <location>
        <begin position="290"/>
        <end position="312"/>
    </location>
</feature>
<evidence type="ECO:0000313" key="9">
    <source>
        <dbReference type="Proteomes" id="UP000240212"/>
    </source>
</evidence>
<dbReference type="RefSeq" id="WP_106876849.1">
    <property type="nucleotide sequence ID" value="NZ_PYEP01000003.1"/>
</dbReference>
<dbReference type="PROSITE" id="PS50850">
    <property type="entry name" value="MFS"/>
    <property type="match status" value="1"/>
</dbReference>
<keyword evidence="9" id="KW-1185">Reference proteome</keyword>
<dbReference type="Gene3D" id="1.20.1250.20">
    <property type="entry name" value="MFS general substrate transporter like domains"/>
    <property type="match status" value="2"/>
</dbReference>
<dbReference type="PANTHER" id="PTHR43124">
    <property type="entry name" value="PURINE EFFLUX PUMP PBUE"/>
    <property type="match status" value="1"/>
</dbReference>
<feature type="transmembrane region" description="Helical" evidence="6">
    <location>
        <begin position="132"/>
        <end position="152"/>
    </location>
</feature>
<dbReference type="PANTHER" id="PTHR43124:SF3">
    <property type="entry name" value="CHLORAMPHENICOL EFFLUX PUMP RV0191"/>
    <property type="match status" value="1"/>
</dbReference>
<evidence type="ECO:0000256" key="1">
    <source>
        <dbReference type="ARBA" id="ARBA00004651"/>
    </source>
</evidence>